<sequence length="273" mass="30480">MASPDGERVNRAIMKSHSGSTQKVVNVQYYGAKGDADSDSMAFDKAWKKACSSSTPTVLLIPKNKRYLLKPVNFRGPCKSKVSFTVSSNALSIPVETPTRSTARTLEASRNQEDWDGMISRHWILFSNIDNLTVRGGGTINGNGKIWWRGSCKMDASTALSFNSCKNLRVENLKVMDSPRMHISLEKCTGVDASHLTITAPTESPNTDGIHITHSKNVKIANSFIGTGKLYVRFESMCIYKDSCWIHRVVYDAIDEIIRDREGMQSVDYKRIF</sequence>
<evidence type="ECO:0000256" key="5">
    <source>
        <dbReference type="ARBA" id="ARBA00022801"/>
    </source>
</evidence>
<organism evidence="9 10">
    <name type="scientific">Musa troglodytarum</name>
    <name type="common">fe'i banana</name>
    <dbReference type="NCBI Taxonomy" id="320322"/>
    <lineage>
        <taxon>Eukaryota</taxon>
        <taxon>Viridiplantae</taxon>
        <taxon>Streptophyta</taxon>
        <taxon>Embryophyta</taxon>
        <taxon>Tracheophyta</taxon>
        <taxon>Spermatophyta</taxon>
        <taxon>Magnoliopsida</taxon>
        <taxon>Liliopsida</taxon>
        <taxon>Zingiberales</taxon>
        <taxon>Musaceae</taxon>
        <taxon>Musa</taxon>
    </lineage>
</organism>
<evidence type="ECO:0000313" key="10">
    <source>
        <dbReference type="Proteomes" id="UP001055439"/>
    </source>
</evidence>
<dbReference type="Pfam" id="PF00295">
    <property type="entry name" value="Glyco_hydro_28"/>
    <property type="match status" value="1"/>
</dbReference>
<dbReference type="Proteomes" id="UP001055439">
    <property type="component" value="Chromosome 9"/>
</dbReference>
<evidence type="ECO:0000256" key="4">
    <source>
        <dbReference type="ARBA" id="ARBA00022525"/>
    </source>
</evidence>
<reference evidence="9" key="1">
    <citation type="submission" date="2022-05" db="EMBL/GenBank/DDBJ databases">
        <title>The Musa troglodytarum L. genome provides insights into the mechanism of non-climacteric behaviour and enrichment of carotenoids.</title>
        <authorList>
            <person name="Wang J."/>
        </authorList>
    </citation>
    <scope>NUCLEOTIDE SEQUENCE</scope>
    <source>
        <tissue evidence="9">Leaf</tissue>
    </source>
</reference>
<dbReference type="PANTHER" id="PTHR31375">
    <property type="match status" value="1"/>
</dbReference>
<evidence type="ECO:0000256" key="7">
    <source>
        <dbReference type="ARBA" id="ARBA00023316"/>
    </source>
</evidence>
<evidence type="ECO:0000256" key="1">
    <source>
        <dbReference type="ARBA" id="ARBA00004191"/>
    </source>
</evidence>
<keyword evidence="6 8" id="KW-0326">Glycosidase</keyword>
<protein>
    <submittedName>
        <fullName evidence="9">Glycosyl hydrolases family 28</fullName>
    </submittedName>
</protein>
<keyword evidence="4" id="KW-0964">Secreted</keyword>
<gene>
    <name evidence="9" type="ORF">MUK42_14456</name>
</gene>
<dbReference type="Gene3D" id="2.160.20.10">
    <property type="entry name" value="Single-stranded right-handed beta-helix, Pectin lyase-like"/>
    <property type="match status" value="1"/>
</dbReference>
<evidence type="ECO:0000256" key="2">
    <source>
        <dbReference type="ARBA" id="ARBA00008834"/>
    </source>
</evidence>
<keyword evidence="3" id="KW-0134">Cell wall</keyword>
<dbReference type="GO" id="GO:0005975">
    <property type="term" value="P:carbohydrate metabolic process"/>
    <property type="evidence" value="ECO:0007669"/>
    <property type="project" value="InterPro"/>
</dbReference>
<keyword evidence="10" id="KW-1185">Reference proteome</keyword>
<comment type="subcellular location">
    <subcellularLocation>
        <location evidence="1">Secreted</location>
        <location evidence="1">Cell wall</location>
    </subcellularLocation>
</comment>
<evidence type="ECO:0000256" key="6">
    <source>
        <dbReference type="ARBA" id="ARBA00023295"/>
    </source>
</evidence>
<evidence type="ECO:0000313" key="9">
    <source>
        <dbReference type="EMBL" id="URE48947.1"/>
    </source>
</evidence>
<dbReference type="EMBL" id="CP097511">
    <property type="protein sequence ID" value="URE48947.1"/>
    <property type="molecule type" value="Genomic_DNA"/>
</dbReference>
<keyword evidence="7" id="KW-0961">Cell wall biogenesis/degradation</keyword>
<dbReference type="SUPFAM" id="SSF51126">
    <property type="entry name" value="Pectin lyase-like"/>
    <property type="match status" value="1"/>
</dbReference>
<evidence type="ECO:0000256" key="8">
    <source>
        <dbReference type="RuleBase" id="RU361169"/>
    </source>
</evidence>
<dbReference type="AlphaFoldDB" id="A0A9E7IHF0"/>
<proteinExistence type="inferred from homology"/>
<dbReference type="GO" id="GO:0004650">
    <property type="term" value="F:polygalacturonase activity"/>
    <property type="evidence" value="ECO:0007669"/>
    <property type="project" value="InterPro"/>
</dbReference>
<dbReference type="OrthoDB" id="635044at2759"/>
<accession>A0A9E7IHF0</accession>
<evidence type="ECO:0000256" key="3">
    <source>
        <dbReference type="ARBA" id="ARBA00022512"/>
    </source>
</evidence>
<dbReference type="InterPro" id="IPR012334">
    <property type="entry name" value="Pectin_lyas_fold"/>
</dbReference>
<name>A0A9E7IHF0_9LILI</name>
<dbReference type="InterPro" id="IPR000743">
    <property type="entry name" value="Glyco_hydro_28"/>
</dbReference>
<dbReference type="InterPro" id="IPR011050">
    <property type="entry name" value="Pectin_lyase_fold/virulence"/>
</dbReference>
<comment type="similarity">
    <text evidence="2 8">Belongs to the glycosyl hydrolase 28 family.</text>
</comment>
<keyword evidence="5 8" id="KW-0378">Hydrolase</keyword>
<dbReference type="GO" id="GO:0071555">
    <property type="term" value="P:cell wall organization"/>
    <property type="evidence" value="ECO:0007669"/>
    <property type="project" value="UniProtKB-KW"/>
</dbReference>